<evidence type="ECO:0000256" key="1">
    <source>
        <dbReference type="ARBA" id="ARBA00022617"/>
    </source>
</evidence>
<keyword evidence="1 4" id="KW-0349">Heme</keyword>
<keyword evidence="5" id="KW-0472">Membrane</keyword>
<dbReference type="Pfam" id="PF13442">
    <property type="entry name" value="Cytochrome_CBB3"/>
    <property type="match status" value="1"/>
</dbReference>
<protein>
    <submittedName>
        <fullName evidence="7">C-type cytochrome</fullName>
    </submittedName>
</protein>
<keyword evidence="8" id="KW-1185">Reference proteome</keyword>
<evidence type="ECO:0000259" key="6">
    <source>
        <dbReference type="PROSITE" id="PS51007"/>
    </source>
</evidence>
<evidence type="ECO:0000256" key="2">
    <source>
        <dbReference type="ARBA" id="ARBA00022723"/>
    </source>
</evidence>
<feature type="transmembrane region" description="Helical" evidence="5">
    <location>
        <begin position="6"/>
        <end position="24"/>
    </location>
</feature>
<organism evidence="7 8">
    <name type="scientific">Sungkyunkwania multivorans</name>
    <dbReference type="NCBI Taxonomy" id="1173618"/>
    <lineage>
        <taxon>Bacteria</taxon>
        <taxon>Pseudomonadati</taxon>
        <taxon>Bacteroidota</taxon>
        <taxon>Flavobacteriia</taxon>
        <taxon>Flavobacteriales</taxon>
        <taxon>Flavobacteriaceae</taxon>
        <taxon>Sungkyunkwania</taxon>
    </lineage>
</organism>
<evidence type="ECO:0000256" key="4">
    <source>
        <dbReference type="PROSITE-ProRule" id="PRU00433"/>
    </source>
</evidence>
<keyword evidence="5" id="KW-0812">Transmembrane</keyword>
<dbReference type="EMBL" id="JBHTJH010000017">
    <property type="protein sequence ID" value="MFD0863944.1"/>
    <property type="molecule type" value="Genomic_DNA"/>
</dbReference>
<sequence length="142" mass="15720">MKTKKIFFSITLLGLIYFLTVGFIKSPKTEYTPIEQDNWVAPASADKIKNPLKGDAKAAASGKKIYKMLCFVCHGPKGKGDGMGGTGLKPKPADLTSSAFQSQSDGAIFWKIEQGRSPMPSYKTSIPEKKRWELINYLRTLK</sequence>
<dbReference type="Gene3D" id="1.10.760.10">
    <property type="entry name" value="Cytochrome c-like domain"/>
    <property type="match status" value="1"/>
</dbReference>
<name>A0ABW3D482_9FLAO</name>
<dbReference type="InterPro" id="IPR009056">
    <property type="entry name" value="Cyt_c-like_dom"/>
</dbReference>
<dbReference type="PANTHER" id="PTHR40394">
    <property type="entry name" value="LIPOPROTEIN-RELATED"/>
    <property type="match status" value="1"/>
</dbReference>
<dbReference type="PANTHER" id="PTHR40394:SF2">
    <property type="entry name" value="QUINOL:CYTOCHROME C OXIDOREDUCTASE MEMBRANE PROTEIN"/>
    <property type="match status" value="1"/>
</dbReference>
<accession>A0ABW3D482</accession>
<comment type="caution">
    <text evidence="7">The sequence shown here is derived from an EMBL/GenBank/DDBJ whole genome shotgun (WGS) entry which is preliminary data.</text>
</comment>
<evidence type="ECO:0000313" key="8">
    <source>
        <dbReference type="Proteomes" id="UP001596978"/>
    </source>
</evidence>
<keyword evidence="3 4" id="KW-0408">Iron</keyword>
<proteinExistence type="predicted"/>
<keyword evidence="5" id="KW-1133">Transmembrane helix</keyword>
<gene>
    <name evidence="7" type="ORF">ACFQ1M_17140</name>
</gene>
<keyword evidence="2 4" id="KW-0479">Metal-binding</keyword>
<dbReference type="PROSITE" id="PS51007">
    <property type="entry name" value="CYTC"/>
    <property type="match status" value="1"/>
</dbReference>
<evidence type="ECO:0000313" key="7">
    <source>
        <dbReference type="EMBL" id="MFD0863944.1"/>
    </source>
</evidence>
<dbReference type="RefSeq" id="WP_062054179.1">
    <property type="nucleotide sequence ID" value="NZ_JBHTJH010000017.1"/>
</dbReference>
<dbReference type="InterPro" id="IPR036909">
    <property type="entry name" value="Cyt_c-like_dom_sf"/>
</dbReference>
<evidence type="ECO:0000256" key="5">
    <source>
        <dbReference type="SAM" id="Phobius"/>
    </source>
</evidence>
<evidence type="ECO:0000256" key="3">
    <source>
        <dbReference type="ARBA" id="ARBA00023004"/>
    </source>
</evidence>
<dbReference type="Proteomes" id="UP001596978">
    <property type="component" value="Unassembled WGS sequence"/>
</dbReference>
<feature type="domain" description="Cytochrome c" evidence="6">
    <location>
        <begin position="57"/>
        <end position="142"/>
    </location>
</feature>
<reference evidence="8" key="1">
    <citation type="journal article" date="2019" name="Int. J. Syst. Evol. Microbiol.">
        <title>The Global Catalogue of Microorganisms (GCM) 10K type strain sequencing project: providing services to taxonomists for standard genome sequencing and annotation.</title>
        <authorList>
            <consortium name="The Broad Institute Genomics Platform"/>
            <consortium name="The Broad Institute Genome Sequencing Center for Infectious Disease"/>
            <person name="Wu L."/>
            <person name="Ma J."/>
        </authorList>
    </citation>
    <scope>NUCLEOTIDE SEQUENCE [LARGE SCALE GENOMIC DNA]</scope>
    <source>
        <strain evidence="8">CCUG 62952</strain>
    </source>
</reference>
<dbReference type="SUPFAM" id="SSF46626">
    <property type="entry name" value="Cytochrome c"/>
    <property type="match status" value="1"/>
</dbReference>